<gene>
    <name evidence="1" type="ORF">DW352_17725</name>
</gene>
<protein>
    <submittedName>
        <fullName evidence="1">Uncharacterized protein</fullName>
    </submittedName>
</protein>
<dbReference type="EMBL" id="CP031417">
    <property type="protein sequence ID" value="AXK82203.1"/>
    <property type="molecule type" value="Genomic_DNA"/>
</dbReference>
<name>A0A345ZZ56_9HYPH</name>
<reference evidence="1" key="1">
    <citation type="submission" date="2018-07" db="EMBL/GenBank/DDBJ databases">
        <authorList>
            <person name="Quirk P.G."/>
            <person name="Krulwich T.A."/>
        </authorList>
    </citation>
    <scope>NUCLEOTIDE SEQUENCE [LARGE SCALE GENOMIC DNA]</scope>
    <source>
        <strain evidence="1">CC-BB4</strain>
    </source>
</reference>
<dbReference type="Proteomes" id="UP000254889">
    <property type="component" value="Chromosome"/>
</dbReference>
<proteinExistence type="predicted"/>
<sequence>MDTMIDREAMAKDLKLAREARLEAEAANADVEELIWEIQHIQLGRQRMVFSIAGFEQELAAA</sequence>
<dbReference type="AlphaFoldDB" id="A0A345ZZ56"/>
<dbReference type="KEGG" id="ptaw:DW352_17725"/>
<organism evidence="1 2">
    <name type="scientific">Pseudolabrys taiwanensis</name>
    <dbReference type="NCBI Taxonomy" id="331696"/>
    <lineage>
        <taxon>Bacteria</taxon>
        <taxon>Pseudomonadati</taxon>
        <taxon>Pseudomonadota</taxon>
        <taxon>Alphaproteobacteria</taxon>
        <taxon>Hyphomicrobiales</taxon>
        <taxon>Xanthobacteraceae</taxon>
        <taxon>Pseudolabrys</taxon>
    </lineage>
</organism>
<evidence type="ECO:0000313" key="2">
    <source>
        <dbReference type="Proteomes" id="UP000254889"/>
    </source>
</evidence>
<accession>A0A345ZZ56</accession>
<evidence type="ECO:0000313" key="1">
    <source>
        <dbReference type="EMBL" id="AXK82203.1"/>
    </source>
</evidence>
<keyword evidence="2" id="KW-1185">Reference proteome</keyword>